<organism evidence="1 2">
    <name type="scientific">Actinoplanes octamycinicus</name>
    <dbReference type="NCBI Taxonomy" id="135948"/>
    <lineage>
        <taxon>Bacteria</taxon>
        <taxon>Bacillati</taxon>
        <taxon>Actinomycetota</taxon>
        <taxon>Actinomycetes</taxon>
        <taxon>Micromonosporales</taxon>
        <taxon>Micromonosporaceae</taxon>
        <taxon>Actinoplanes</taxon>
    </lineage>
</organism>
<evidence type="ECO:0000313" key="1">
    <source>
        <dbReference type="EMBL" id="MBB4741577.1"/>
    </source>
</evidence>
<dbReference type="Proteomes" id="UP000546162">
    <property type="component" value="Unassembled WGS sequence"/>
</dbReference>
<dbReference type="GO" id="GO:0016787">
    <property type="term" value="F:hydrolase activity"/>
    <property type="evidence" value="ECO:0007669"/>
    <property type="project" value="UniProtKB-KW"/>
</dbReference>
<proteinExistence type="predicted"/>
<accession>A0A7W7H0M2</accession>
<keyword evidence="2" id="KW-1185">Reference proteome</keyword>
<keyword evidence="1" id="KW-0378">Hydrolase</keyword>
<protein>
    <submittedName>
        <fullName evidence="1">Triacylglycerol esterase/lipase EstA (Alpha/beta hydrolase family)</fullName>
    </submittedName>
</protein>
<name>A0A7W7H0M2_9ACTN</name>
<dbReference type="AlphaFoldDB" id="A0A7W7H0M2"/>
<sequence>MSPRRRALLLGVACLVAVAVLAGLTVRWLRDGDDGPRPDQARPGTVLLVPGYGGSRTALTRLAQRIEAAGRTARVLTLPGEGDGDLLQQAQVLDVAVREALRAGAPSVDVVGYSAGGVVTRLWVDRHAGAEVARRVVTLGSPLHGARLAGLGAALAPGSCPAACRQLAPGSDLLRDLDEPLPDGLPWLSIWTENDETVQPPDSARLDGAINLSLQQLCPAARVAHSQLPTDPDVTALVLAALSPAPLTTPTTCPD</sequence>
<comment type="caution">
    <text evidence="1">The sequence shown here is derived from an EMBL/GenBank/DDBJ whole genome shotgun (WGS) entry which is preliminary data.</text>
</comment>
<dbReference type="RefSeq" id="WP_239177020.1">
    <property type="nucleotide sequence ID" value="NZ_BAABFG010000005.1"/>
</dbReference>
<dbReference type="PANTHER" id="PTHR37946:SF1">
    <property type="entry name" value="SLL1969 PROTEIN"/>
    <property type="match status" value="1"/>
</dbReference>
<dbReference type="EMBL" id="JACHNB010000001">
    <property type="protein sequence ID" value="MBB4741577.1"/>
    <property type="molecule type" value="Genomic_DNA"/>
</dbReference>
<dbReference type="SUPFAM" id="SSF53474">
    <property type="entry name" value="alpha/beta-Hydrolases"/>
    <property type="match status" value="1"/>
</dbReference>
<evidence type="ECO:0000313" key="2">
    <source>
        <dbReference type="Proteomes" id="UP000546162"/>
    </source>
</evidence>
<reference evidence="1 2" key="1">
    <citation type="submission" date="2020-08" db="EMBL/GenBank/DDBJ databases">
        <title>Sequencing the genomes of 1000 actinobacteria strains.</title>
        <authorList>
            <person name="Klenk H.-P."/>
        </authorList>
    </citation>
    <scope>NUCLEOTIDE SEQUENCE [LARGE SCALE GENOMIC DNA]</scope>
    <source>
        <strain evidence="1 2">DSM 45809</strain>
    </source>
</reference>
<dbReference type="Gene3D" id="3.40.50.1820">
    <property type="entry name" value="alpha/beta hydrolase"/>
    <property type="match status" value="1"/>
</dbReference>
<gene>
    <name evidence="1" type="ORF">BJY16_005036</name>
</gene>
<dbReference type="InterPro" id="IPR029058">
    <property type="entry name" value="AB_hydrolase_fold"/>
</dbReference>
<dbReference type="PANTHER" id="PTHR37946">
    <property type="entry name" value="SLL1969 PROTEIN"/>
    <property type="match status" value="1"/>
</dbReference>